<keyword evidence="1" id="KW-1133">Transmembrane helix</keyword>
<keyword evidence="1" id="KW-0472">Membrane</keyword>
<dbReference type="Proteomes" id="UP000093080">
    <property type="component" value="Unassembled WGS sequence"/>
</dbReference>
<name>A0A1B9F2Z6_9BACT</name>
<proteinExistence type="predicted"/>
<dbReference type="RefSeq" id="WP_067620470.1">
    <property type="nucleotide sequence ID" value="NZ_MAGO01000014.1"/>
</dbReference>
<reference evidence="2 3" key="1">
    <citation type="submission" date="2016-06" db="EMBL/GenBank/DDBJ databases">
        <title>Respiratory ammonification of nitrate coupled to the oxidation of elemental sulfur in deep-sea autotrophic thermophilic bacteria.</title>
        <authorList>
            <person name="Slobodkina G.B."/>
            <person name="Mardanov A.V."/>
            <person name="Ravin N.V."/>
            <person name="Frolova A.A."/>
            <person name="Viryasiv M.B."/>
            <person name="Chernyh N.A."/>
            <person name="Bonch-Osmolovskaya E.A."/>
            <person name="Slobodkin A.I."/>
        </authorList>
    </citation>
    <scope>NUCLEOTIDE SEQUENCE [LARGE SCALE GENOMIC DNA]</scope>
    <source>
        <strain evidence="2 3">S69</strain>
    </source>
</reference>
<keyword evidence="1" id="KW-0812">Transmembrane</keyword>
<evidence type="ECO:0000313" key="2">
    <source>
        <dbReference type="EMBL" id="OCC14306.1"/>
    </source>
</evidence>
<gene>
    <name evidence="2" type="ORF">DBT_2295</name>
</gene>
<evidence type="ECO:0000313" key="3">
    <source>
        <dbReference type="Proteomes" id="UP000093080"/>
    </source>
</evidence>
<sequence>MKVWPQFRQERGMALITVLLLGLFGAALVIGIFYMSKNLVTMSGIGSRYVGELEEAKGIVHYIAGTIMSPTRDLRCGVKGEKICLPNGNAGCNSSSMAYIYIPTNLYDSSKYMAKACYLFSVEDPESVEPYTMHGFWIEVSNPTTGEKVELDFVYKVK</sequence>
<feature type="transmembrane region" description="Helical" evidence="1">
    <location>
        <begin position="12"/>
        <end position="35"/>
    </location>
</feature>
<comment type="caution">
    <text evidence="2">The sequence shown here is derived from an EMBL/GenBank/DDBJ whole genome shotgun (WGS) entry which is preliminary data.</text>
</comment>
<protein>
    <submittedName>
        <fullName evidence="2">Uncharacterized protein</fullName>
    </submittedName>
</protein>
<keyword evidence="3" id="KW-1185">Reference proteome</keyword>
<evidence type="ECO:0000256" key="1">
    <source>
        <dbReference type="SAM" id="Phobius"/>
    </source>
</evidence>
<dbReference type="AlphaFoldDB" id="A0A1B9F2Z6"/>
<dbReference type="STRING" id="1156395.DBT_2295"/>
<dbReference type="EMBL" id="MAGO01000014">
    <property type="protein sequence ID" value="OCC14306.1"/>
    <property type="molecule type" value="Genomic_DNA"/>
</dbReference>
<accession>A0A1B9F2Z6</accession>
<organism evidence="2 3">
    <name type="scientific">Dissulfuribacter thermophilus</name>
    <dbReference type="NCBI Taxonomy" id="1156395"/>
    <lineage>
        <taxon>Bacteria</taxon>
        <taxon>Pseudomonadati</taxon>
        <taxon>Thermodesulfobacteriota</taxon>
        <taxon>Dissulfuribacteria</taxon>
        <taxon>Dissulfuribacterales</taxon>
        <taxon>Dissulfuribacteraceae</taxon>
        <taxon>Dissulfuribacter</taxon>
    </lineage>
</organism>